<keyword evidence="4" id="KW-0732">Signal</keyword>
<dbReference type="Gene3D" id="6.10.250.940">
    <property type="match status" value="1"/>
</dbReference>
<sequence length="830" mass="92518">MATFFLLLICLSSLLLSSRASAELITSLPGQPANSPFKQYSGYIVTDAQHGRALFYYFVEAKAENPSALPLTLWLNGGPGCSSLGFGAFMEHGPFQPANGGQLTSNKYSWNLVSNMLYVESPIGVGFSYSNTSSDYNNWNDAETAQDNLQFIINWFKEFPRYRNSDLYLTGESYAGHYIPQLASLLIEYNKRQNNRPINLKAIALGNPLLDSQISIDNGEFLWSHGLISDEMLTMKKTVCNDSRYFFERVHRNISKECRTMFRNMIAEMGNETDTGDVLAPLCLSPTGTRQTAFMEDFIDAKPSIKDTVGDPCLGDRTYAYLNNPRVQEALHVKTTKLPASWDFCSGPLKYQMEDTAANIIPQLSAIIRENIPILLFSGDQDSKIPLTQTRTIANLVAKDLQLIALENYGPWYDGKQVGGWSQSFGTIKSSNNSTYLTYASVKGAAHEVPFTSPSQALTLFKAFLGGLPPPKKPTSSNLEFLKSMHPKFLGENGDAQHGRALFYHFVEAEAENPLALPLTLWLNGAFVSSSSNSLYILKTLEASAAQDNLQFIINWFKKFPKYRHSDLYLTGESYAGHHIPQLVSLLIEYNKQQKHQPIRLKAIALGNPLLDSQISIDSTEFLWSRRKKIEEVGLEINFNDMLAPICISTTRVLQTTFMGNIGAVDPCNVDRIYSYLNNPRVQKALHVKTTRAPATWEFCLGSGSSSLSQYQREDSAANIIPLLSDILRANIPVLLYSGDQDAKIPITQTRKIANLVAKDLRLTTLGKYGPWVESIVWDTQEQTNTTYSTFASVRGAAHEVAFTSPSQALTLFKAFHGELPPPRSHQQHP</sequence>
<dbReference type="SUPFAM" id="SSF53474">
    <property type="entry name" value="alpha/beta-Hydrolases"/>
    <property type="match status" value="2"/>
</dbReference>
<organism evidence="5 6">
    <name type="scientific">Oldenlandia corymbosa var. corymbosa</name>
    <dbReference type="NCBI Taxonomy" id="529605"/>
    <lineage>
        <taxon>Eukaryota</taxon>
        <taxon>Viridiplantae</taxon>
        <taxon>Streptophyta</taxon>
        <taxon>Embryophyta</taxon>
        <taxon>Tracheophyta</taxon>
        <taxon>Spermatophyta</taxon>
        <taxon>Magnoliopsida</taxon>
        <taxon>eudicotyledons</taxon>
        <taxon>Gunneridae</taxon>
        <taxon>Pentapetalae</taxon>
        <taxon>asterids</taxon>
        <taxon>lamiids</taxon>
        <taxon>Gentianales</taxon>
        <taxon>Rubiaceae</taxon>
        <taxon>Rubioideae</taxon>
        <taxon>Spermacoceae</taxon>
        <taxon>Hedyotis-Oldenlandia complex</taxon>
        <taxon>Oldenlandia</taxon>
    </lineage>
</organism>
<dbReference type="Proteomes" id="UP001161247">
    <property type="component" value="Chromosome 2"/>
</dbReference>
<dbReference type="GO" id="GO:0004185">
    <property type="term" value="F:serine-type carboxypeptidase activity"/>
    <property type="evidence" value="ECO:0007669"/>
    <property type="project" value="UniProtKB-UniRule"/>
</dbReference>
<dbReference type="InterPro" id="IPR001563">
    <property type="entry name" value="Peptidase_S10"/>
</dbReference>
<dbReference type="EC" id="3.4.16.-" evidence="4"/>
<dbReference type="GO" id="GO:0005576">
    <property type="term" value="C:extracellular region"/>
    <property type="evidence" value="ECO:0007669"/>
    <property type="project" value="UniProtKB-SubCell"/>
</dbReference>
<dbReference type="InterPro" id="IPR029058">
    <property type="entry name" value="AB_hydrolase_fold"/>
</dbReference>
<comment type="similarity">
    <text evidence="2 4">Belongs to the peptidase S10 family.</text>
</comment>
<reference evidence="5" key="1">
    <citation type="submission" date="2023-03" db="EMBL/GenBank/DDBJ databases">
        <authorList>
            <person name="Julca I."/>
        </authorList>
    </citation>
    <scope>NUCLEOTIDE SEQUENCE</scope>
</reference>
<dbReference type="Gene3D" id="3.40.50.11320">
    <property type="match status" value="1"/>
</dbReference>
<evidence type="ECO:0000256" key="3">
    <source>
        <dbReference type="ARBA" id="ARBA00022525"/>
    </source>
</evidence>
<name>A0AAV1CAS7_OLDCO</name>
<dbReference type="GO" id="GO:0005773">
    <property type="term" value="C:vacuole"/>
    <property type="evidence" value="ECO:0007669"/>
    <property type="project" value="TreeGrafter"/>
</dbReference>
<dbReference type="EMBL" id="OX459119">
    <property type="protein sequence ID" value="CAI9092711.1"/>
    <property type="molecule type" value="Genomic_DNA"/>
</dbReference>
<evidence type="ECO:0000256" key="4">
    <source>
        <dbReference type="RuleBase" id="RU361156"/>
    </source>
</evidence>
<comment type="subcellular location">
    <subcellularLocation>
        <location evidence="1">Secreted</location>
    </subcellularLocation>
</comment>
<dbReference type="PANTHER" id="PTHR11802:SF349">
    <property type="entry name" value="SERINE CARBOXYPEPTIDASE-LIKE 46"/>
    <property type="match status" value="1"/>
</dbReference>
<keyword evidence="6" id="KW-1185">Reference proteome</keyword>
<keyword evidence="3" id="KW-0964">Secreted</keyword>
<feature type="chain" id="PRO_5043096175" description="Carboxypeptidase" evidence="4">
    <location>
        <begin position="23"/>
        <end position="830"/>
    </location>
</feature>
<dbReference type="FunFam" id="3.40.50.1820:FF:000211">
    <property type="entry name" value="Carboxypeptidase"/>
    <property type="match status" value="1"/>
</dbReference>
<protein>
    <recommendedName>
        <fullName evidence="4">Carboxypeptidase</fullName>
        <ecNumber evidence="4">3.4.16.-</ecNumber>
    </recommendedName>
</protein>
<dbReference type="Pfam" id="PF00450">
    <property type="entry name" value="Peptidase_S10"/>
    <property type="match status" value="3"/>
</dbReference>
<evidence type="ECO:0000256" key="2">
    <source>
        <dbReference type="ARBA" id="ARBA00009431"/>
    </source>
</evidence>
<evidence type="ECO:0000313" key="6">
    <source>
        <dbReference type="Proteomes" id="UP001161247"/>
    </source>
</evidence>
<accession>A0AAV1CAS7</accession>
<keyword evidence="4" id="KW-0378">Hydrolase</keyword>
<dbReference type="InterPro" id="IPR018202">
    <property type="entry name" value="Ser_caboxypep_ser_AS"/>
</dbReference>
<evidence type="ECO:0000313" key="5">
    <source>
        <dbReference type="EMBL" id="CAI9092711.1"/>
    </source>
</evidence>
<dbReference type="AlphaFoldDB" id="A0AAV1CAS7"/>
<dbReference type="Gene3D" id="3.40.50.1820">
    <property type="entry name" value="alpha/beta hydrolase"/>
    <property type="match status" value="4"/>
</dbReference>
<keyword evidence="4" id="KW-0121">Carboxypeptidase</keyword>
<gene>
    <name evidence="5" type="ORF">OLC1_LOCUS4302</name>
</gene>
<keyword evidence="4" id="KW-0645">Protease</keyword>
<dbReference type="PROSITE" id="PS00131">
    <property type="entry name" value="CARBOXYPEPT_SER_SER"/>
    <property type="match status" value="2"/>
</dbReference>
<proteinExistence type="inferred from homology"/>
<dbReference type="GO" id="GO:0006508">
    <property type="term" value="P:proteolysis"/>
    <property type="evidence" value="ECO:0007669"/>
    <property type="project" value="UniProtKB-KW"/>
</dbReference>
<dbReference type="PRINTS" id="PR00724">
    <property type="entry name" value="CRBOXYPTASEC"/>
</dbReference>
<feature type="signal peptide" evidence="4">
    <location>
        <begin position="1"/>
        <end position="22"/>
    </location>
</feature>
<dbReference type="PANTHER" id="PTHR11802">
    <property type="entry name" value="SERINE PROTEASE FAMILY S10 SERINE CARBOXYPEPTIDASE"/>
    <property type="match status" value="1"/>
</dbReference>
<evidence type="ECO:0000256" key="1">
    <source>
        <dbReference type="ARBA" id="ARBA00004613"/>
    </source>
</evidence>